<keyword evidence="2" id="KW-1185">Reference proteome</keyword>
<dbReference type="OrthoDB" id="10555469at2759"/>
<evidence type="ECO:0000313" key="2">
    <source>
        <dbReference type="Proteomes" id="UP000054630"/>
    </source>
</evidence>
<accession>A0A0V0RKX3</accession>
<name>A0A0V0RKX3_9BILA</name>
<dbReference type="EMBL" id="JYDL01000141">
    <property type="protein sequence ID" value="KRX15074.1"/>
    <property type="molecule type" value="Genomic_DNA"/>
</dbReference>
<sequence>MCDTSSFMGYAKASEIELIVSRAPIIAVAEENTGNRADSPWNYIWTSKNVSPCTSAKTELRPLSVPVIKADWRDLKGSADEKKRNAARNSEQLLHRHLTLKREETYSASVWSILSPWVRWDYLSGGQRLRCRMGVDEERNRI</sequence>
<reference evidence="1 2" key="1">
    <citation type="submission" date="2015-01" db="EMBL/GenBank/DDBJ databases">
        <title>Evolution of Trichinella species and genotypes.</title>
        <authorList>
            <person name="Korhonen P.K."/>
            <person name="Edoardo P."/>
            <person name="Giuseppe L.R."/>
            <person name="Gasser R.B."/>
        </authorList>
    </citation>
    <scope>NUCLEOTIDE SEQUENCE [LARGE SCALE GENOMIC DNA]</scope>
    <source>
        <strain evidence="1">ISS37</strain>
    </source>
</reference>
<evidence type="ECO:0000313" key="1">
    <source>
        <dbReference type="EMBL" id="KRX15074.1"/>
    </source>
</evidence>
<proteinExistence type="predicted"/>
<comment type="caution">
    <text evidence="1">The sequence shown here is derived from an EMBL/GenBank/DDBJ whole genome shotgun (WGS) entry which is preliminary data.</text>
</comment>
<dbReference type="AlphaFoldDB" id="A0A0V0RKX3"/>
<organism evidence="1 2">
    <name type="scientific">Trichinella nelsoni</name>
    <dbReference type="NCBI Taxonomy" id="6336"/>
    <lineage>
        <taxon>Eukaryota</taxon>
        <taxon>Metazoa</taxon>
        <taxon>Ecdysozoa</taxon>
        <taxon>Nematoda</taxon>
        <taxon>Enoplea</taxon>
        <taxon>Dorylaimia</taxon>
        <taxon>Trichinellida</taxon>
        <taxon>Trichinellidae</taxon>
        <taxon>Trichinella</taxon>
    </lineage>
</organism>
<dbReference type="Proteomes" id="UP000054630">
    <property type="component" value="Unassembled WGS sequence"/>
</dbReference>
<gene>
    <name evidence="1" type="ORF">T07_12147</name>
</gene>
<protein>
    <submittedName>
        <fullName evidence="1">Uncharacterized protein</fullName>
    </submittedName>
</protein>